<sequence length="582" mass="67873">MKAISNPFEFEAANNLKDEDIIKFYIEDHNYTRFIRSTKNIFIVGERGAGKTMTLLYNSFSIQYKISQGNKAIANFDKIGIHVPCNTPLFHKKEYLLLKEEHKKYIICEHYLVLSILFNIAKTLSEIPEIKDGLSKIDNYNIQNLQYIWGTSHDFRSEYFFNDIRTFVNKEIRETQIKINTYGNDSFYETSYSFSSLLLPFFDLLKSIPCLKDSHFLLMIDDAHDMNEYQIRTLNSWIAYRDHSIFSFKIAIARIAELDRQTSSGGSILEGHDYLTIEMGKDLYNKDSDFYKFAKDIIETRLSRIGINIPAETFFPPNNDFLKDIEVARSKARILAETKYSEPKKITEYIKKYHRAIYFRDRSPKANTPPYAGFETLVDISTGIIRNLLDPCYWMFDNIVSEDNFDISKLTEISPAIQNSIIQQRSASLWTILREGLDKIIPNCSNKEGEQIYTMFDRLMILFKKRLLADISEPRAIVFTLTGEKKFPQEYEHIKKLLDISRKAQMLYTRISSGKQLGSKTIYYVPNRMLLPDRGLDIKGQYSQVPIPVKDLYQTITLDQDLPFFLENRNNDSSSHQLTLNL</sequence>
<dbReference type="InterPro" id="IPR056955">
    <property type="entry name" value="ORC-CDC6-like"/>
</dbReference>
<dbReference type="Proteomes" id="UP001266995">
    <property type="component" value="Unassembled WGS sequence"/>
</dbReference>
<organism evidence="1 2">
    <name type="scientific">Bacteroides cellulosilyticus</name>
    <dbReference type="NCBI Taxonomy" id="246787"/>
    <lineage>
        <taxon>Bacteria</taxon>
        <taxon>Pseudomonadati</taxon>
        <taxon>Bacteroidota</taxon>
        <taxon>Bacteroidia</taxon>
        <taxon>Bacteroidales</taxon>
        <taxon>Bacteroidaceae</taxon>
        <taxon>Bacteroides</taxon>
    </lineage>
</organism>
<accession>A0AAW8VN76</accession>
<dbReference type="AlphaFoldDB" id="A0AAW8VN76"/>
<comment type="caution">
    <text evidence="1">The sequence shown here is derived from an EMBL/GenBank/DDBJ whole genome shotgun (WGS) entry which is preliminary data.</text>
</comment>
<dbReference type="SUPFAM" id="SSF52540">
    <property type="entry name" value="P-loop containing nucleoside triphosphate hydrolases"/>
    <property type="match status" value="1"/>
</dbReference>
<evidence type="ECO:0000313" key="1">
    <source>
        <dbReference type="EMBL" id="MDT4513656.1"/>
    </source>
</evidence>
<proteinExistence type="predicted"/>
<dbReference type="Pfam" id="PF24389">
    <property type="entry name" value="ORC-CDC6-like"/>
    <property type="match status" value="2"/>
</dbReference>
<dbReference type="EMBL" id="JAVSNH010000002">
    <property type="protein sequence ID" value="MDT4513656.1"/>
    <property type="molecule type" value="Genomic_DNA"/>
</dbReference>
<dbReference type="InterPro" id="IPR027417">
    <property type="entry name" value="P-loop_NTPase"/>
</dbReference>
<reference evidence="1" key="1">
    <citation type="submission" date="2023-08" db="EMBL/GenBank/DDBJ databases">
        <title>Reintroducing virulent viruses to syntetic microbiomes.</title>
        <authorList>
            <person name="Wilde J."/>
            <person name="Boyes R."/>
            <person name="Robinson A.V."/>
            <person name="Daisley B.A."/>
            <person name="Allen-Vercoe E."/>
        </authorList>
    </citation>
    <scope>NUCLEOTIDE SEQUENCE</scope>
    <source>
        <strain evidence="1">225I_12FAA</strain>
    </source>
</reference>
<evidence type="ECO:0000313" key="2">
    <source>
        <dbReference type="Proteomes" id="UP001266995"/>
    </source>
</evidence>
<dbReference type="RefSeq" id="WP_195738775.1">
    <property type="nucleotide sequence ID" value="NZ_JADMQL010000005.1"/>
</dbReference>
<gene>
    <name evidence="1" type="ORF">RO785_22045</name>
</gene>
<protein>
    <submittedName>
        <fullName evidence="1">Uncharacterized protein</fullName>
    </submittedName>
</protein>
<name>A0AAW8VN76_9BACE</name>